<organism evidence="2 3">
    <name type="scientific">Actinomadura graeca</name>
    <dbReference type="NCBI Taxonomy" id="2750812"/>
    <lineage>
        <taxon>Bacteria</taxon>
        <taxon>Bacillati</taxon>
        <taxon>Actinomycetota</taxon>
        <taxon>Actinomycetes</taxon>
        <taxon>Streptosporangiales</taxon>
        <taxon>Thermomonosporaceae</taxon>
        <taxon>Actinomadura</taxon>
    </lineage>
</organism>
<proteinExistence type="predicted"/>
<evidence type="ECO:0000313" key="3">
    <source>
        <dbReference type="Proteomes" id="UP001049518"/>
    </source>
</evidence>
<dbReference type="Proteomes" id="UP001049518">
    <property type="component" value="Chromosome"/>
</dbReference>
<feature type="transmembrane region" description="Helical" evidence="1">
    <location>
        <begin position="381"/>
        <end position="399"/>
    </location>
</feature>
<feature type="transmembrane region" description="Helical" evidence="1">
    <location>
        <begin position="270"/>
        <end position="294"/>
    </location>
</feature>
<keyword evidence="3" id="KW-1185">Reference proteome</keyword>
<protein>
    <submittedName>
        <fullName evidence="2">Uncharacterized protein</fullName>
    </submittedName>
</protein>
<feature type="transmembrane region" description="Helical" evidence="1">
    <location>
        <begin position="175"/>
        <end position="194"/>
    </location>
</feature>
<feature type="transmembrane region" description="Helical" evidence="1">
    <location>
        <begin position="355"/>
        <end position="375"/>
    </location>
</feature>
<feature type="transmembrane region" description="Helical" evidence="1">
    <location>
        <begin position="84"/>
        <end position="104"/>
    </location>
</feature>
<feature type="transmembrane region" description="Helical" evidence="1">
    <location>
        <begin position="110"/>
        <end position="135"/>
    </location>
</feature>
<sequence length="460" mass="47143">MTVIAPDRTDELLERMEELCANAVDPLEVTAALEADGINDEAARGYGHPDVFALAEDLYDRTPRRPPAIGVSDSPWRAVPWRHLLRGVLFGMPGLCFVAVQPVLARSGAGVLLVLSLLLSWTVSQGTAYLGYVRLGLGDRASAARVLRYGLAAGVLVVVPVTVAAGSLLAAGKAATALAAGLCAYLLSAMVAQVNGAERRLLLALLPGSATVVVYFAHRGGLSASGSVPTGIWIAWLVTLAATVVLALVCTSGAGRPRRPVGALRDIASALPFAVFGLLTGGLLTFTLLCALAGRPVPPGPTTVAVLALSVSMGVAEWILYAFRKRVHHLLRVHSDIAGFARAARVALATALGRYLAALVGLVAVAAPIAGLSATLATLRLLAGFLGLGGAFFLALVLQACGRVRVVLGASACALLAEVASAVGVPAAEPATVQMTVAGALLLTLSIYAGTVLSRATSHR</sequence>
<name>A0ABX8R6K7_9ACTN</name>
<dbReference type="EMBL" id="CP059572">
    <property type="protein sequence ID" value="QXJ25597.1"/>
    <property type="molecule type" value="Genomic_DNA"/>
</dbReference>
<feature type="transmembrane region" description="Helical" evidence="1">
    <location>
        <begin position="201"/>
        <end position="218"/>
    </location>
</feature>
<feature type="transmembrane region" description="Helical" evidence="1">
    <location>
        <begin position="147"/>
        <end position="169"/>
    </location>
</feature>
<keyword evidence="1" id="KW-0472">Membrane</keyword>
<feature type="transmembrane region" description="Helical" evidence="1">
    <location>
        <begin position="300"/>
        <end position="323"/>
    </location>
</feature>
<feature type="transmembrane region" description="Helical" evidence="1">
    <location>
        <begin position="433"/>
        <end position="453"/>
    </location>
</feature>
<keyword evidence="1" id="KW-0812">Transmembrane</keyword>
<evidence type="ECO:0000313" key="2">
    <source>
        <dbReference type="EMBL" id="QXJ25597.1"/>
    </source>
</evidence>
<gene>
    <name evidence="2" type="ORF">AGRA3207_007113</name>
</gene>
<evidence type="ECO:0000256" key="1">
    <source>
        <dbReference type="SAM" id="Phobius"/>
    </source>
</evidence>
<dbReference type="RefSeq" id="WP_231331697.1">
    <property type="nucleotide sequence ID" value="NZ_CP059572.1"/>
</dbReference>
<accession>A0ABX8R6K7</accession>
<feature type="transmembrane region" description="Helical" evidence="1">
    <location>
        <begin position="230"/>
        <end position="249"/>
    </location>
</feature>
<keyword evidence="1" id="KW-1133">Transmembrane helix</keyword>
<reference evidence="2" key="1">
    <citation type="submission" date="2020-07" db="EMBL/GenBank/DDBJ databases">
        <authorList>
            <person name="Tarantini F.S."/>
            <person name="Hong K.W."/>
            <person name="Chan K.G."/>
        </authorList>
    </citation>
    <scope>NUCLEOTIDE SEQUENCE</scope>
    <source>
        <strain evidence="2">32-07</strain>
    </source>
</reference>
<feature type="transmembrane region" description="Helical" evidence="1">
    <location>
        <begin position="406"/>
        <end position="427"/>
    </location>
</feature>